<evidence type="ECO:0000256" key="1">
    <source>
        <dbReference type="ARBA" id="ARBA00004123"/>
    </source>
</evidence>
<dbReference type="PANTHER" id="PTHR46481:SF10">
    <property type="entry name" value="ZINC FINGER BED DOMAIN-CONTAINING PROTEIN 39"/>
    <property type="match status" value="1"/>
</dbReference>
<evidence type="ECO:0000313" key="10">
    <source>
        <dbReference type="Proteomes" id="UP001244341"/>
    </source>
</evidence>
<gene>
    <name evidence="9" type="ORF">OEZ85_007366</name>
</gene>
<comment type="subcellular location">
    <subcellularLocation>
        <location evidence="1">Nucleus</location>
    </subcellularLocation>
</comment>
<dbReference type="PANTHER" id="PTHR46481">
    <property type="entry name" value="ZINC FINGER BED DOMAIN-CONTAINING PROTEIN 4"/>
    <property type="match status" value="1"/>
</dbReference>
<keyword evidence="10" id="KW-1185">Reference proteome</keyword>
<evidence type="ECO:0008006" key="11">
    <source>
        <dbReference type="Google" id="ProtNLM"/>
    </source>
</evidence>
<dbReference type="EMBL" id="CP126211">
    <property type="protein sequence ID" value="WIA13819.1"/>
    <property type="molecule type" value="Genomic_DNA"/>
</dbReference>
<dbReference type="InterPro" id="IPR012337">
    <property type="entry name" value="RNaseH-like_sf"/>
</dbReference>
<evidence type="ECO:0000256" key="2">
    <source>
        <dbReference type="ARBA" id="ARBA00022723"/>
    </source>
</evidence>
<keyword evidence="5" id="KW-0539">Nucleus</keyword>
<keyword evidence="3" id="KW-0863">Zinc-finger</keyword>
<evidence type="ECO:0000256" key="3">
    <source>
        <dbReference type="ARBA" id="ARBA00022771"/>
    </source>
</evidence>
<evidence type="ECO:0000259" key="7">
    <source>
        <dbReference type="Pfam" id="PF04937"/>
    </source>
</evidence>
<dbReference type="Pfam" id="PF04937">
    <property type="entry name" value="DUF659"/>
    <property type="match status" value="1"/>
</dbReference>
<name>A0ABY8TY63_TETOB</name>
<proteinExistence type="predicted"/>
<evidence type="ECO:0000259" key="8">
    <source>
        <dbReference type="Pfam" id="PF05699"/>
    </source>
</evidence>
<evidence type="ECO:0000256" key="6">
    <source>
        <dbReference type="SAM" id="MobiDB-lite"/>
    </source>
</evidence>
<feature type="domain" description="DUF659" evidence="7">
    <location>
        <begin position="2"/>
        <end position="145"/>
    </location>
</feature>
<feature type="domain" description="HAT C-terminal dimerisation" evidence="8">
    <location>
        <begin position="405"/>
        <end position="470"/>
    </location>
</feature>
<feature type="region of interest" description="Disordered" evidence="6">
    <location>
        <begin position="499"/>
        <end position="519"/>
    </location>
</feature>
<accession>A0ABY8TY63</accession>
<dbReference type="SUPFAM" id="SSF53098">
    <property type="entry name" value="Ribonuclease H-like"/>
    <property type="match status" value="1"/>
</dbReference>
<keyword evidence="4" id="KW-0862">Zinc</keyword>
<organism evidence="9 10">
    <name type="scientific">Tetradesmus obliquus</name>
    <name type="common">Green alga</name>
    <name type="synonym">Acutodesmus obliquus</name>
    <dbReference type="NCBI Taxonomy" id="3088"/>
    <lineage>
        <taxon>Eukaryota</taxon>
        <taxon>Viridiplantae</taxon>
        <taxon>Chlorophyta</taxon>
        <taxon>core chlorophytes</taxon>
        <taxon>Chlorophyceae</taxon>
        <taxon>CS clade</taxon>
        <taxon>Sphaeropleales</taxon>
        <taxon>Scenedesmaceae</taxon>
        <taxon>Tetradesmus</taxon>
    </lineage>
</organism>
<evidence type="ECO:0000256" key="4">
    <source>
        <dbReference type="ARBA" id="ARBA00022833"/>
    </source>
</evidence>
<dbReference type="InterPro" id="IPR008906">
    <property type="entry name" value="HATC_C_dom"/>
</dbReference>
<dbReference type="InterPro" id="IPR007021">
    <property type="entry name" value="DUF659"/>
</dbReference>
<sequence length="519" mass="57150">MLDKVYGMTRKEVQQFLDKQDFVATSSDAWSSEHNAGAHVLNVNAMANGTSVFLDMVFTGADSHTGNYIATQVEGVLGDWQLKEKTVSFVTDWGSNMMKAGDSLKEMLGNYVGSVNCLQHLISNGLKDFAKNESLASVISKAKEVVQYVTGHCAPRAIYDEKKKELHGTALIKAGATRFGSNVLAMESVERNEKVLRATVGSAEYDAYIQKQSKAADKAAAVKIKGLINDTSSTLFSDTKWAVDTLAPFQSAIKEVEGDTAKLSDAYYTLQVLNKHVKKIKAVQGSLVHVLEDDDTPVQTQLLALDFVNSGFDEAWEQRTKQACTDMVVAAAILDPRYKHKIDSMPPEDLTRGEAFIEKLAGRMFGQEGQIKATAQLMLYKNDPDKIGAKATAVAATLTGGGLTVSPVMFWKDISHSCAELSKVARMLLFIPPASATSERVFSAVGRVWDCSRSRMTSTRVRKLLFIYFNSKALSRDGAVRDAEDFAKYQEWLDSIIEDEEQQQQQQQQQGEGEEQQQG</sequence>
<dbReference type="Proteomes" id="UP001244341">
    <property type="component" value="Chromosome 4b"/>
</dbReference>
<dbReference type="InterPro" id="IPR052035">
    <property type="entry name" value="ZnF_BED_domain_contain"/>
</dbReference>
<reference evidence="9 10" key="1">
    <citation type="submission" date="2023-05" db="EMBL/GenBank/DDBJ databases">
        <title>A 100% complete, gapless, phased diploid assembly of the Scenedesmus obliquus UTEX 3031 genome.</title>
        <authorList>
            <person name="Biondi T.C."/>
            <person name="Hanschen E.R."/>
            <person name="Kwon T."/>
            <person name="Eng W."/>
            <person name="Kruse C.P.S."/>
            <person name="Koehler S.I."/>
            <person name="Kunde Y."/>
            <person name="Gleasner C.D."/>
            <person name="You Mak K.T."/>
            <person name="Polle J."/>
            <person name="Hovde B.T."/>
            <person name="Starkenburg S.R."/>
        </authorList>
    </citation>
    <scope>NUCLEOTIDE SEQUENCE [LARGE SCALE GENOMIC DNA]</scope>
    <source>
        <strain evidence="9 10">DOE0152z</strain>
    </source>
</reference>
<evidence type="ECO:0000313" key="9">
    <source>
        <dbReference type="EMBL" id="WIA13819.1"/>
    </source>
</evidence>
<dbReference type="Pfam" id="PF05699">
    <property type="entry name" value="Dimer_Tnp_hAT"/>
    <property type="match status" value="1"/>
</dbReference>
<keyword evidence="2" id="KW-0479">Metal-binding</keyword>
<protein>
    <recommendedName>
        <fullName evidence="11">HAT C-terminal dimerisation domain-containing protein</fullName>
    </recommendedName>
</protein>
<evidence type="ECO:0000256" key="5">
    <source>
        <dbReference type="ARBA" id="ARBA00023242"/>
    </source>
</evidence>